<sequence>MSANLSKNDLLAIFEEIKQEQATQFPLSERFIKQLFKPHVLSKAKEYVANGQINWLEHNHDFSVIDASVFGNQGSTFTQHIEIKKLANGFAVDRHCSCNAKTNCRHLAAVLLKLKIEHSGDYGQDYIMNDWFEELKKIKQTQSDIAKNVLLFVFDVDASKVVLTPKIAAASREHNYTLGRNLTDQQLNSFVTPTDLLESDFRLYSWIRSQNALGSLELKGQWGFAALQQLIATQRLFFGRTRKSIKPGAAVDLNFAWSEPSELIQLRVSIHNKDSWLLLKTTPPTYLDTEALRIGRLRTPLSGEEVAHIRAIPAIHTANFDRVYKQLAANFGDGVIPHYQSSERKKIKRVADICAVVEVSNSNNQLQLTLSFNYQDGNYAPNSAPASILNASLENTVITELTNLGFELCKGALQNKFIFNKQSIIHQHWFKYEVLPKLRQRGWQVTDKKLVIKKSITNVSLDTKRGKGHQVISKIMISNAKAATVLANDRPEFQSLNRQSELFYYYANGTQFGVITKPAFDTLTDFKDRFEFIKTRDELLIPLSFLVHLMKMSCFKINLVDDSLESYLAELDAPTTATTVLHGLNSGVRLREYQQQGVQWLQFLKRHQLGGILADDMGLGKTLQVIAFLANARQWEQAGPTLIVCPTSLVSNWQNEMTKFASSIKVTTLFGSARIEQLQHLAQADCILTTYPLFKRDIAYYSPLYFENIILDEAQYIKNDSAQVSRLVKRLNAQFNLCLSGTPIENNLFELKSLLDFAMPSLLGSQAHFKQHFQTPIERDADSDRAKELKSLILPFILRRTKAEVAQELPPKTELIKEFEFEAQQKDIYQGITHSLEEKMVDLFASQGAQKSKLAFLEALLKLRQICCHPRLIDEHTSARSAKLDWLSSHLPVMLSEGRNIIIFSQFTSALDIIAQQLASLEINYSLLTGQTRHREKVIEEFTSGQTSVFLISLKAGGTGLNLTQADTVIHFDPWWNPAVEKQATDRAYRIGQTNPVFVYKLIMANSIEQKVFKMQQHKQALVDELFTEKSMSFTKFDEQQMLSLIKS</sequence>
<dbReference type="SMART" id="SM00490">
    <property type="entry name" value="HELICc"/>
    <property type="match status" value="1"/>
</dbReference>
<dbReference type="Gene3D" id="3.40.50.300">
    <property type="entry name" value="P-loop containing nucleotide triphosphate hydrolases"/>
    <property type="match status" value="1"/>
</dbReference>
<dbReference type="EMBL" id="JABBMT010000002">
    <property type="protein sequence ID" value="NMM39652.1"/>
    <property type="molecule type" value="Genomic_DNA"/>
</dbReference>
<reference evidence="7" key="1">
    <citation type="submission" date="2020-04" db="EMBL/GenBank/DDBJ databases">
        <title>Genome Sequencing for Pseudoaltermonas arctica.</title>
        <authorList>
            <person name="Elkins N.S."/>
        </authorList>
    </citation>
    <scope>NUCLEOTIDE SEQUENCE [LARGE SCALE GENOMIC DNA]</scope>
    <source>
        <strain evidence="7">NEC-BIFX-2020_0012</strain>
    </source>
</reference>
<dbReference type="Gene3D" id="3.40.50.10810">
    <property type="entry name" value="Tandem AAA-ATPase domain"/>
    <property type="match status" value="1"/>
</dbReference>
<dbReference type="PROSITE" id="PS51194">
    <property type="entry name" value="HELICASE_CTER"/>
    <property type="match status" value="1"/>
</dbReference>
<dbReference type="GO" id="GO:0005524">
    <property type="term" value="F:ATP binding"/>
    <property type="evidence" value="ECO:0007669"/>
    <property type="project" value="InterPro"/>
</dbReference>
<dbReference type="SUPFAM" id="SSF52540">
    <property type="entry name" value="P-loop containing nucleoside triphosphate hydrolases"/>
    <property type="match status" value="2"/>
</dbReference>
<evidence type="ECO:0000256" key="2">
    <source>
        <dbReference type="ARBA" id="ARBA00022806"/>
    </source>
</evidence>
<keyword evidence="3" id="KW-0863">Zinc-finger</keyword>
<keyword evidence="2 7" id="KW-0347">Helicase</keyword>
<dbReference type="InterPro" id="IPR027417">
    <property type="entry name" value="P-loop_NTPase"/>
</dbReference>
<dbReference type="GO" id="GO:0008270">
    <property type="term" value="F:zinc ion binding"/>
    <property type="evidence" value="ECO:0007669"/>
    <property type="project" value="UniProtKB-KW"/>
</dbReference>
<dbReference type="InterPro" id="IPR014001">
    <property type="entry name" value="Helicase_ATP-bd"/>
</dbReference>
<keyword evidence="2 7" id="KW-0067">ATP-binding</keyword>
<name>A0A7Y0HB99_9GAMM</name>
<keyword evidence="2 7" id="KW-0547">Nucleotide-binding</keyword>
<keyword evidence="1" id="KW-0378">Hydrolase</keyword>
<dbReference type="InterPro" id="IPR000330">
    <property type="entry name" value="SNF2_N"/>
</dbReference>
<gene>
    <name evidence="7" type="ORF">HHO47_02070</name>
</gene>
<protein>
    <submittedName>
        <fullName evidence="7">DEAD/DEAH box helicase</fullName>
    </submittedName>
</protein>
<keyword evidence="8" id="KW-1185">Reference proteome</keyword>
<evidence type="ECO:0000259" key="4">
    <source>
        <dbReference type="PROSITE" id="PS50966"/>
    </source>
</evidence>
<evidence type="ECO:0000256" key="1">
    <source>
        <dbReference type="ARBA" id="ARBA00022801"/>
    </source>
</evidence>
<dbReference type="InterPro" id="IPR007527">
    <property type="entry name" value="Znf_SWIM"/>
</dbReference>
<dbReference type="PROSITE" id="PS51192">
    <property type="entry name" value="HELICASE_ATP_BIND_1"/>
    <property type="match status" value="1"/>
</dbReference>
<evidence type="ECO:0000259" key="5">
    <source>
        <dbReference type="PROSITE" id="PS51192"/>
    </source>
</evidence>
<dbReference type="Pfam" id="PF00271">
    <property type="entry name" value="Helicase_C"/>
    <property type="match status" value="1"/>
</dbReference>
<evidence type="ECO:0000259" key="6">
    <source>
        <dbReference type="PROSITE" id="PS51194"/>
    </source>
</evidence>
<feature type="domain" description="Helicase ATP-binding" evidence="5">
    <location>
        <begin position="602"/>
        <end position="761"/>
    </location>
</feature>
<dbReference type="InterPro" id="IPR038718">
    <property type="entry name" value="SNF2-like_sf"/>
</dbReference>
<proteinExistence type="predicted"/>
<dbReference type="PROSITE" id="PS50966">
    <property type="entry name" value="ZF_SWIM"/>
    <property type="match status" value="1"/>
</dbReference>
<accession>A0A7Y0HB99</accession>
<dbReference type="SMART" id="SM00487">
    <property type="entry name" value="DEXDc"/>
    <property type="match status" value="1"/>
</dbReference>
<dbReference type="InterPro" id="IPR049730">
    <property type="entry name" value="SNF2/RAD54-like_C"/>
</dbReference>
<dbReference type="Pfam" id="PF00176">
    <property type="entry name" value="SNF2-rel_dom"/>
    <property type="match status" value="1"/>
</dbReference>
<dbReference type="CDD" id="cd18793">
    <property type="entry name" value="SF2_C_SNF"/>
    <property type="match status" value="1"/>
</dbReference>
<dbReference type="RefSeq" id="WP_169018419.1">
    <property type="nucleotide sequence ID" value="NZ_JABBMT010000002.1"/>
</dbReference>
<dbReference type="AlphaFoldDB" id="A0A7Y0HB99"/>
<dbReference type="Proteomes" id="UP000570493">
    <property type="component" value="Unassembled WGS sequence"/>
</dbReference>
<dbReference type="GO" id="GO:0004386">
    <property type="term" value="F:helicase activity"/>
    <property type="evidence" value="ECO:0007669"/>
    <property type="project" value="UniProtKB-KW"/>
</dbReference>
<keyword evidence="3" id="KW-0862">Zinc</keyword>
<dbReference type="PANTHER" id="PTHR10799">
    <property type="entry name" value="SNF2/RAD54 HELICASE FAMILY"/>
    <property type="match status" value="1"/>
</dbReference>
<evidence type="ECO:0000313" key="7">
    <source>
        <dbReference type="EMBL" id="NMM39652.1"/>
    </source>
</evidence>
<evidence type="ECO:0000313" key="8">
    <source>
        <dbReference type="Proteomes" id="UP000570493"/>
    </source>
</evidence>
<feature type="domain" description="Helicase C-terminal" evidence="6">
    <location>
        <begin position="886"/>
        <end position="1031"/>
    </location>
</feature>
<dbReference type="InterPro" id="IPR001650">
    <property type="entry name" value="Helicase_C-like"/>
</dbReference>
<organism evidence="7 8">
    <name type="scientific">Pseudoalteromonas arctica</name>
    <dbReference type="NCBI Taxonomy" id="394751"/>
    <lineage>
        <taxon>Bacteria</taxon>
        <taxon>Pseudomonadati</taxon>
        <taxon>Pseudomonadota</taxon>
        <taxon>Gammaproteobacteria</taxon>
        <taxon>Alteromonadales</taxon>
        <taxon>Pseudoalteromonadaceae</taxon>
        <taxon>Pseudoalteromonas</taxon>
    </lineage>
</organism>
<feature type="domain" description="SWIM-type" evidence="4">
    <location>
        <begin position="81"/>
        <end position="115"/>
    </location>
</feature>
<dbReference type="GO" id="GO:0016787">
    <property type="term" value="F:hydrolase activity"/>
    <property type="evidence" value="ECO:0007669"/>
    <property type="project" value="UniProtKB-KW"/>
</dbReference>
<dbReference type="CDD" id="cd18012">
    <property type="entry name" value="DEXQc_arch_SWI2_SNF2"/>
    <property type="match status" value="1"/>
</dbReference>
<evidence type="ECO:0000256" key="3">
    <source>
        <dbReference type="PROSITE-ProRule" id="PRU00325"/>
    </source>
</evidence>
<comment type="caution">
    <text evidence="7">The sequence shown here is derived from an EMBL/GenBank/DDBJ whole genome shotgun (WGS) entry which is preliminary data.</text>
</comment>
<keyword evidence="3" id="KW-0479">Metal-binding</keyword>